<gene>
    <name evidence="2" type="ORF">HUT05_00190</name>
</gene>
<keyword evidence="1" id="KW-0812">Transmembrane</keyword>
<sequence>MALLRWFAGGGTAGPTTPTVGDNPPPAVGSGARETGLMVLVAGGATPSPPLFSKSDGIRDGAPIVGDAGGLVVLVLGAVGGVPLGTDPGLRAACISGSSFLGAGAGVGVEVGMKAGAGAGTGEFTGGDAKLVGSTGKLPGRFKGEGPGTGAFTGTFPGRPGAGPGVVTGAFPSAPGAGSGAGVTGGAAGIVGTRGASGKAGDLRSGIVGGLSGVTGGLTGAWPTASVLFPRLGGVVFAGCWKGSGCLMIEGSGWGMPPPGPAPLSGDVMFVVETWFSVRVSTEYCPASVCSTLRMSSVIILTISGLLLTGISPFFIGWMPIFIACCAYHPSMVTMFA</sequence>
<keyword evidence="1" id="KW-1133">Transmembrane helix</keyword>
<protein>
    <submittedName>
        <fullName evidence="2">Uncharacterized protein</fullName>
    </submittedName>
</protein>
<dbReference type="AlphaFoldDB" id="A0A7I0Y8Y2"/>
<accession>A0A7I0Y8Y2</accession>
<dbReference type="Proteomes" id="UP000509418">
    <property type="component" value="Chromosome"/>
</dbReference>
<keyword evidence="3" id="KW-1185">Reference proteome</keyword>
<evidence type="ECO:0000313" key="3">
    <source>
        <dbReference type="Proteomes" id="UP000509418"/>
    </source>
</evidence>
<evidence type="ECO:0000313" key="2">
    <source>
        <dbReference type="EMBL" id="QKZ15963.1"/>
    </source>
</evidence>
<feature type="transmembrane region" description="Helical" evidence="1">
    <location>
        <begin position="298"/>
        <end position="328"/>
    </location>
</feature>
<keyword evidence="1" id="KW-0472">Membrane</keyword>
<proteinExistence type="predicted"/>
<organism evidence="2 3">
    <name type="scientific">Streptomyces chartreusis</name>
    <dbReference type="NCBI Taxonomy" id="1969"/>
    <lineage>
        <taxon>Bacteria</taxon>
        <taxon>Bacillati</taxon>
        <taxon>Actinomycetota</taxon>
        <taxon>Actinomycetes</taxon>
        <taxon>Kitasatosporales</taxon>
        <taxon>Streptomycetaceae</taxon>
        <taxon>Streptomyces</taxon>
    </lineage>
</organism>
<evidence type="ECO:0000256" key="1">
    <source>
        <dbReference type="SAM" id="Phobius"/>
    </source>
</evidence>
<dbReference type="EMBL" id="CP056041">
    <property type="protein sequence ID" value="QKZ15963.1"/>
    <property type="molecule type" value="Genomic_DNA"/>
</dbReference>
<dbReference type="RefSeq" id="WP_176573678.1">
    <property type="nucleotide sequence ID" value="NZ_CP056041.1"/>
</dbReference>
<name>A0A7I0Y8Y2_STRCX</name>
<reference evidence="2 3" key="1">
    <citation type="submission" date="2020-06" db="EMBL/GenBank/DDBJ databases">
        <title>Genome mining for natural products.</title>
        <authorList>
            <person name="Zhang B."/>
            <person name="Shi J."/>
            <person name="Ge H."/>
        </authorList>
    </citation>
    <scope>NUCLEOTIDE SEQUENCE [LARGE SCALE GENOMIC DNA]</scope>
    <source>
        <strain evidence="2 3">NA02069</strain>
    </source>
</reference>